<dbReference type="SUPFAM" id="SSF81383">
    <property type="entry name" value="F-box domain"/>
    <property type="match status" value="1"/>
</dbReference>
<dbReference type="InterPro" id="IPR006527">
    <property type="entry name" value="F-box-assoc_dom_typ1"/>
</dbReference>
<evidence type="ECO:0000313" key="2">
    <source>
        <dbReference type="Proteomes" id="UP001652623"/>
    </source>
</evidence>
<accession>A0ABM3ZTB2</accession>
<sequence length="436" mass="49448">MTGIIDQGDTAEGDHKMYGVSGSEEGVSGFEEIFVFKEIEKVVQELVMMSTSKCKMEDLPKELVISTLLRLPAEDLRRLKSVCKSLYSIITSRPFIEVRRKTRNSYILVKYEDLISNNHVISLLCDETLEVVYTQTILSDTPLMDSMSSKDRVVKVVGCCNGVVCLRRIDMYVLWNPATRDAKIIPDGLYKSNPDKKMFQRREMGFGFDPKNNDYKLVSIQRLFGDNRRPVRPCQQEVEVYSLKAGCWKLLPGIFPTCDIMSAYSVEGCNGGKMFSWLVCNDEYGEHVMSFDMSNEVFITTPLPPCIIERSSHGNCRNSLMFHNASLALDHRVKGGNNQTETHNIWVLGEYGVKESWTNLFTVGPFKLLGPSIRGFWNNNKVLLQVRGGGCRHDLILVDPSIRKIKDLDIHGTSPQVFNYQENLVQINATPPINLF</sequence>
<dbReference type="SMART" id="SM00256">
    <property type="entry name" value="FBOX"/>
    <property type="match status" value="1"/>
</dbReference>
<evidence type="ECO:0000259" key="1">
    <source>
        <dbReference type="PROSITE" id="PS50181"/>
    </source>
</evidence>
<reference evidence="3" key="1">
    <citation type="submission" date="2025-08" db="UniProtKB">
        <authorList>
            <consortium name="RefSeq"/>
        </authorList>
    </citation>
    <scope>IDENTIFICATION</scope>
    <source>
        <tissue evidence="3">Seedling</tissue>
    </source>
</reference>
<protein>
    <submittedName>
        <fullName evidence="3">F-box/kelch-repeat protein At3g23880 isoform X1</fullName>
    </submittedName>
</protein>
<dbReference type="InterPro" id="IPR017451">
    <property type="entry name" value="F-box-assoc_interact_dom"/>
</dbReference>
<keyword evidence="2" id="KW-1185">Reference proteome</keyword>
<dbReference type="Pfam" id="PF00646">
    <property type="entry name" value="F-box"/>
    <property type="match status" value="1"/>
</dbReference>
<dbReference type="Proteomes" id="UP001652623">
    <property type="component" value="Chromosome 10"/>
</dbReference>
<dbReference type="InterPro" id="IPR036047">
    <property type="entry name" value="F-box-like_dom_sf"/>
</dbReference>
<organism evidence="2 3">
    <name type="scientific">Ziziphus jujuba</name>
    <name type="common">Chinese jujube</name>
    <name type="synonym">Ziziphus sativa</name>
    <dbReference type="NCBI Taxonomy" id="326968"/>
    <lineage>
        <taxon>Eukaryota</taxon>
        <taxon>Viridiplantae</taxon>
        <taxon>Streptophyta</taxon>
        <taxon>Embryophyta</taxon>
        <taxon>Tracheophyta</taxon>
        <taxon>Spermatophyta</taxon>
        <taxon>Magnoliopsida</taxon>
        <taxon>eudicotyledons</taxon>
        <taxon>Gunneridae</taxon>
        <taxon>Pentapetalae</taxon>
        <taxon>rosids</taxon>
        <taxon>fabids</taxon>
        <taxon>Rosales</taxon>
        <taxon>Rhamnaceae</taxon>
        <taxon>Paliureae</taxon>
        <taxon>Ziziphus</taxon>
    </lineage>
</organism>
<dbReference type="PANTHER" id="PTHR31672">
    <property type="entry name" value="BNACNNG10540D PROTEIN"/>
    <property type="match status" value="1"/>
</dbReference>
<dbReference type="RefSeq" id="XP_060667717.1">
    <property type="nucleotide sequence ID" value="XM_060811734.1"/>
</dbReference>
<dbReference type="InterPro" id="IPR001810">
    <property type="entry name" value="F-box_dom"/>
</dbReference>
<dbReference type="Gene3D" id="1.20.1280.50">
    <property type="match status" value="1"/>
</dbReference>
<name>A0ABM3ZTB2_ZIZJJ</name>
<dbReference type="GeneID" id="125421035"/>
<proteinExistence type="predicted"/>
<feature type="domain" description="F-box" evidence="1">
    <location>
        <begin position="53"/>
        <end position="102"/>
    </location>
</feature>
<evidence type="ECO:0000313" key="3">
    <source>
        <dbReference type="RefSeq" id="XP_060667717.1"/>
    </source>
</evidence>
<gene>
    <name evidence="3" type="primary">LOC125421035</name>
</gene>
<dbReference type="NCBIfam" id="TIGR01640">
    <property type="entry name" value="F_box_assoc_1"/>
    <property type="match status" value="1"/>
</dbReference>
<dbReference type="PANTHER" id="PTHR31672:SF13">
    <property type="entry name" value="F-BOX PROTEIN CPR30-LIKE"/>
    <property type="match status" value="1"/>
</dbReference>
<dbReference type="PROSITE" id="PS50181">
    <property type="entry name" value="FBOX"/>
    <property type="match status" value="1"/>
</dbReference>
<dbReference type="InterPro" id="IPR050796">
    <property type="entry name" value="SCF_F-box_component"/>
</dbReference>
<dbReference type="Pfam" id="PF07734">
    <property type="entry name" value="FBA_1"/>
    <property type="match status" value="1"/>
</dbReference>